<dbReference type="GO" id="GO:0005634">
    <property type="term" value="C:nucleus"/>
    <property type="evidence" value="ECO:0007669"/>
    <property type="project" value="TreeGrafter"/>
</dbReference>
<keyword evidence="2 3" id="KW-0067">ATP-binding</keyword>
<keyword evidence="7" id="KW-1185">Reference proteome</keyword>
<keyword evidence="6" id="KW-0808">Transferase</keyword>
<dbReference type="PROSITE" id="PS50011">
    <property type="entry name" value="PROTEIN_KINASE_DOM"/>
    <property type="match status" value="1"/>
</dbReference>
<dbReference type="SMART" id="SM00220">
    <property type="entry name" value="S_TKc"/>
    <property type="match status" value="1"/>
</dbReference>
<evidence type="ECO:0000259" key="5">
    <source>
        <dbReference type="PROSITE" id="PS50011"/>
    </source>
</evidence>
<dbReference type="GO" id="GO:0005524">
    <property type="term" value="F:ATP binding"/>
    <property type="evidence" value="ECO:0007669"/>
    <property type="project" value="UniProtKB-UniRule"/>
</dbReference>
<organism evidence="6 7">
    <name type="scientific">Hyphopichia burtonii NRRL Y-1933</name>
    <dbReference type="NCBI Taxonomy" id="984485"/>
    <lineage>
        <taxon>Eukaryota</taxon>
        <taxon>Fungi</taxon>
        <taxon>Dikarya</taxon>
        <taxon>Ascomycota</taxon>
        <taxon>Saccharomycotina</taxon>
        <taxon>Pichiomycetes</taxon>
        <taxon>Debaryomycetaceae</taxon>
        <taxon>Hyphopichia</taxon>
    </lineage>
</organism>
<keyword evidence="1 3" id="KW-0547">Nucleotide-binding</keyword>
<dbReference type="GO" id="GO:0044773">
    <property type="term" value="P:mitotic DNA damage checkpoint signaling"/>
    <property type="evidence" value="ECO:0007669"/>
    <property type="project" value="TreeGrafter"/>
</dbReference>
<dbReference type="GO" id="GO:0004674">
    <property type="term" value="F:protein serine/threonine kinase activity"/>
    <property type="evidence" value="ECO:0007669"/>
    <property type="project" value="UniProtKB-KW"/>
</dbReference>
<dbReference type="PANTHER" id="PTHR44167">
    <property type="entry name" value="OVARIAN-SPECIFIC SERINE/THREONINE-PROTEIN KINASE LOK-RELATED"/>
    <property type="match status" value="1"/>
</dbReference>
<dbReference type="OrthoDB" id="541276at2759"/>
<dbReference type="PROSITE" id="PS00107">
    <property type="entry name" value="PROTEIN_KINASE_ATP"/>
    <property type="match status" value="1"/>
</dbReference>
<dbReference type="GO" id="GO:0030447">
    <property type="term" value="P:filamentous growth"/>
    <property type="evidence" value="ECO:0007669"/>
    <property type="project" value="UniProtKB-ARBA"/>
</dbReference>
<reference evidence="7" key="1">
    <citation type="submission" date="2016-05" db="EMBL/GenBank/DDBJ databases">
        <title>Comparative genomics of biotechnologically important yeasts.</title>
        <authorList>
            <consortium name="DOE Joint Genome Institute"/>
            <person name="Riley R."/>
            <person name="Haridas S."/>
            <person name="Wolfe K.H."/>
            <person name="Lopes M.R."/>
            <person name="Hittinger C.T."/>
            <person name="Goker M."/>
            <person name="Salamov A."/>
            <person name="Wisecaver J."/>
            <person name="Long T.M."/>
            <person name="Aerts A.L."/>
            <person name="Barry K."/>
            <person name="Choi C."/>
            <person name="Clum A."/>
            <person name="Coughlan A.Y."/>
            <person name="Deshpande S."/>
            <person name="Douglass A.P."/>
            <person name="Hanson S.J."/>
            <person name="Klenk H.-P."/>
            <person name="Labutti K."/>
            <person name="Lapidus A."/>
            <person name="Lindquist E."/>
            <person name="Lipzen A."/>
            <person name="Meier-Kolthoff J.P."/>
            <person name="Ohm R.A."/>
            <person name="Otillar R.P."/>
            <person name="Pangilinan J."/>
            <person name="Peng Y."/>
            <person name="Rokas A."/>
            <person name="Rosa C.A."/>
            <person name="Scheuner C."/>
            <person name="Sibirny A.A."/>
            <person name="Slot J.C."/>
            <person name="Stielow J.B."/>
            <person name="Sun H."/>
            <person name="Kurtzman C.P."/>
            <person name="Blackwell M."/>
            <person name="Grigoriev I.V."/>
            <person name="Jeffries T.W."/>
        </authorList>
    </citation>
    <scope>NUCLEOTIDE SEQUENCE [LARGE SCALE GENOMIC DNA]</scope>
    <source>
        <strain evidence="7">NRRL Y-1933</strain>
    </source>
</reference>
<dbReference type="InterPro" id="IPR017441">
    <property type="entry name" value="Protein_kinase_ATP_BS"/>
</dbReference>
<evidence type="ECO:0000256" key="2">
    <source>
        <dbReference type="ARBA" id="ARBA00022840"/>
    </source>
</evidence>
<gene>
    <name evidence="6" type="ORF">HYPBUDRAFT_158247</name>
</gene>
<dbReference type="Gene3D" id="1.10.510.10">
    <property type="entry name" value="Transferase(Phosphotransferase) domain 1"/>
    <property type="match status" value="1"/>
</dbReference>
<dbReference type="Proteomes" id="UP000095085">
    <property type="component" value="Unassembled WGS sequence"/>
</dbReference>
<dbReference type="RefSeq" id="XP_020074430.1">
    <property type="nucleotide sequence ID" value="XM_020222359.1"/>
</dbReference>
<evidence type="ECO:0000256" key="4">
    <source>
        <dbReference type="RuleBase" id="RU000304"/>
    </source>
</evidence>
<dbReference type="InterPro" id="IPR011009">
    <property type="entry name" value="Kinase-like_dom_sf"/>
</dbReference>
<dbReference type="InterPro" id="IPR008271">
    <property type="entry name" value="Ser/Thr_kinase_AS"/>
</dbReference>
<dbReference type="SUPFAM" id="SSF56112">
    <property type="entry name" value="Protein kinase-like (PK-like)"/>
    <property type="match status" value="1"/>
</dbReference>
<name>A0A1E4RDP8_9ASCO</name>
<dbReference type="PROSITE" id="PS00108">
    <property type="entry name" value="PROTEIN_KINASE_ST"/>
    <property type="match status" value="1"/>
</dbReference>
<protein>
    <submittedName>
        <fullName evidence="6">Kinase-like protein</fullName>
    </submittedName>
</protein>
<dbReference type="InterPro" id="IPR000719">
    <property type="entry name" value="Prot_kinase_dom"/>
</dbReference>
<evidence type="ECO:0000313" key="6">
    <source>
        <dbReference type="EMBL" id="ODV65363.1"/>
    </source>
</evidence>
<accession>A0A1E4RDP8</accession>
<evidence type="ECO:0000256" key="1">
    <source>
        <dbReference type="ARBA" id="ARBA00022741"/>
    </source>
</evidence>
<dbReference type="PANTHER" id="PTHR44167:SF24">
    <property type="entry name" value="SERINE_THREONINE-PROTEIN KINASE CHK2"/>
    <property type="match status" value="1"/>
</dbReference>
<dbReference type="Pfam" id="PF00069">
    <property type="entry name" value="Pkinase"/>
    <property type="match status" value="1"/>
</dbReference>
<dbReference type="GeneID" id="30996908"/>
<sequence>MKPTTPMLLDDFTINHNLRFVKKIGAGTYGLIYLVEDIYSKKQYAAKMILKKPPAKSSNIDVNENKKFIQSQIYQYFADHHQQNQSVIAQELNLDFIANEGVHCPFLKEIALHLKVHQHPNVITIHKVLNLENLAIIILMDYFEQGDLFNNIIDKKIFTECPSYQDQQLLMKNCMLQLIDGLAYCSLKNIYHCDLKPENIMINYNKNYHRNSNSPIIDYNEIHIVLIDFGLAMNSNLICCNACRGSSYYMAPERITNFNTSSLIKSMINLDQFQTIDSSEASSSKYLPTLAGDIWSLGVLFINITCARNPWPIADINDEKQVFANYTLHNKNILSSILPISLKFNRLLDSIFELNPNDRISLKKLSSKIVDCDFFYDDSKPLTITPKKLSFNGQLFTPPETSVSDFCLCSDAESVDAIDEYMGFNRGKCPF</sequence>
<feature type="binding site" evidence="3">
    <location>
        <position position="51"/>
    </location>
    <ligand>
        <name>ATP</name>
        <dbReference type="ChEBI" id="CHEBI:30616"/>
    </ligand>
</feature>
<proteinExistence type="inferred from homology"/>
<dbReference type="EMBL" id="KV454544">
    <property type="protein sequence ID" value="ODV65363.1"/>
    <property type="molecule type" value="Genomic_DNA"/>
</dbReference>
<evidence type="ECO:0000256" key="3">
    <source>
        <dbReference type="PROSITE-ProRule" id="PRU10141"/>
    </source>
</evidence>
<keyword evidence="6" id="KW-0418">Kinase</keyword>
<evidence type="ECO:0000313" key="7">
    <source>
        <dbReference type="Proteomes" id="UP000095085"/>
    </source>
</evidence>
<keyword evidence="4" id="KW-0723">Serine/threonine-protein kinase</keyword>
<comment type="similarity">
    <text evidence="4">Belongs to the protein kinase superfamily.</text>
</comment>
<dbReference type="AlphaFoldDB" id="A0A1E4RDP8"/>
<feature type="domain" description="Protein kinase" evidence="5">
    <location>
        <begin position="18"/>
        <end position="375"/>
    </location>
</feature>
<dbReference type="STRING" id="984485.A0A1E4RDP8"/>
<dbReference type="Gene3D" id="3.30.200.20">
    <property type="entry name" value="Phosphorylase Kinase, domain 1"/>
    <property type="match status" value="2"/>
</dbReference>